<dbReference type="EMBL" id="AMZH03010769">
    <property type="protein sequence ID" value="RRT54130.1"/>
    <property type="molecule type" value="Genomic_DNA"/>
</dbReference>
<feature type="compositionally biased region" description="Gly residues" evidence="1">
    <location>
        <begin position="21"/>
        <end position="33"/>
    </location>
</feature>
<protein>
    <submittedName>
        <fullName evidence="2">Uncharacterized protein</fullName>
    </submittedName>
</protein>
<accession>A0A426YQX0</accession>
<dbReference type="AlphaFoldDB" id="A0A426YQX0"/>
<name>A0A426YQX0_ENSVE</name>
<proteinExistence type="predicted"/>
<evidence type="ECO:0000313" key="2">
    <source>
        <dbReference type="EMBL" id="RRT54130.1"/>
    </source>
</evidence>
<sequence length="139" mass="15222">MGREAFRSSTSRKGWRSAHCGLGGHGNKGKAGGLIGRTIATRKATRMIRNRTSVKTCDGSSHVMAATPCLTRSPPITFEPRKTEVPDVEADASPAENLRQVVPMVAVLWTRCRDGRHIKKGCRREAGDGWKKLSWLTPP</sequence>
<evidence type="ECO:0000256" key="1">
    <source>
        <dbReference type="SAM" id="MobiDB-lite"/>
    </source>
</evidence>
<evidence type="ECO:0000313" key="3">
    <source>
        <dbReference type="Proteomes" id="UP000287651"/>
    </source>
</evidence>
<comment type="caution">
    <text evidence="2">The sequence shown here is derived from an EMBL/GenBank/DDBJ whole genome shotgun (WGS) entry which is preliminary data.</text>
</comment>
<feature type="region of interest" description="Disordered" evidence="1">
    <location>
        <begin position="1"/>
        <end position="33"/>
    </location>
</feature>
<dbReference type="Proteomes" id="UP000287651">
    <property type="component" value="Unassembled WGS sequence"/>
</dbReference>
<reference evidence="2 3" key="1">
    <citation type="journal article" date="2014" name="Agronomy (Basel)">
        <title>A Draft Genome Sequence for Ensete ventricosum, the Drought-Tolerant Tree Against Hunger.</title>
        <authorList>
            <person name="Harrison J."/>
            <person name="Moore K.A."/>
            <person name="Paszkiewicz K."/>
            <person name="Jones T."/>
            <person name="Grant M."/>
            <person name="Ambacheew D."/>
            <person name="Muzemil S."/>
            <person name="Studholme D.J."/>
        </authorList>
    </citation>
    <scope>NUCLEOTIDE SEQUENCE [LARGE SCALE GENOMIC DNA]</scope>
</reference>
<organism evidence="2 3">
    <name type="scientific">Ensete ventricosum</name>
    <name type="common">Abyssinian banana</name>
    <name type="synonym">Musa ensete</name>
    <dbReference type="NCBI Taxonomy" id="4639"/>
    <lineage>
        <taxon>Eukaryota</taxon>
        <taxon>Viridiplantae</taxon>
        <taxon>Streptophyta</taxon>
        <taxon>Embryophyta</taxon>
        <taxon>Tracheophyta</taxon>
        <taxon>Spermatophyta</taxon>
        <taxon>Magnoliopsida</taxon>
        <taxon>Liliopsida</taxon>
        <taxon>Zingiberales</taxon>
        <taxon>Musaceae</taxon>
        <taxon>Ensete</taxon>
    </lineage>
</organism>
<gene>
    <name evidence="2" type="ORF">B296_00025265</name>
</gene>